<proteinExistence type="predicted"/>
<feature type="signal peptide" evidence="1">
    <location>
        <begin position="1"/>
        <end position="22"/>
    </location>
</feature>
<reference evidence="2" key="1">
    <citation type="submission" date="2019-12" db="EMBL/GenBank/DDBJ databases">
        <title>An insight into the sialome of adult female Ixodes ricinus ticks feeding for 6 days.</title>
        <authorList>
            <person name="Perner J."/>
            <person name="Ribeiro J.M.C."/>
        </authorList>
    </citation>
    <scope>NUCLEOTIDE SEQUENCE</scope>
    <source>
        <strain evidence="2">Semi-engorged</strain>
        <tissue evidence="2">Salivary glands</tissue>
    </source>
</reference>
<feature type="chain" id="PRO_5025569381" evidence="1">
    <location>
        <begin position="23"/>
        <end position="73"/>
    </location>
</feature>
<protein>
    <submittedName>
        <fullName evidence="2">Putative salivary secreted peptide</fullName>
    </submittedName>
</protein>
<sequence length="73" mass="8096">MNAAFIAALVMLGTLEIDDVASDVHIVLRRYCESKECTTDTDCDGRPPHPSYPPCKCLPHRGDDSRKFCGLSR</sequence>
<evidence type="ECO:0000256" key="1">
    <source>
        <dbReference type="SAM" id="SignalP"/>
    </source>
</evidence>
<accession>A0A6B0TSW3</accession>
<dbReference type="EMBL" id="GIFC01000946">
    <property type="protein sequence ID" value="MXU83029.1"/>
    <property type="molecule type" value="Transcribed_RNA"/>
</dbReference>
<dbReference type="AlphaFoldDB" id="A0A6B0TSW3"/>
<keyword evidence="1" id="KW-0732">Signal</keyword>
<evidence type="ECO:0000313" key="2">
    <source>
        <dbReference type="EMBL" id="MXU83029.1"/>
    </source>
</evidence>
<organism evidence="2">
    <name type="scientific">Ixodes ricinus</name>
    <name type="common">Common tick</name>
    <name type="synonym">Acarus ricinus</name>
    <dbReference type="NCBI Taxonomy" id="34613"/>
    <lineage>
        <taxon>Eukaryota</taxon>
        <taxon>Metazoa</taxon>
        <taxon>Ecdysozoa</taxon>
        <taxon>Arthropoda</taxon>
        <taxon>Chelicerata</taxon>
        <taxon>Arachnida</taxon>
        <taxon>Acari</taxon>
        <taxon>Parasitiformes</taxon>
        <taxon>Ixodida</taxon>
        <taxon>Ixodoidea</taxon>
        <taxon>Ixodidae</taxon>
        <taxon>Ixodinae</taxon>
        <taxon>Ixodes</taxon>
    </lineage>
</organism>
<name>A0A6B0TSW3_IXORI</name>